<feature type="compositionally biased region" description="Low complexity" evidence="1">
    <location>
        <begin position="39"/>
        <end position="54"/>
    </location>
</feature>
<keyword evidence="2" id="KW-1133">Transmembrane helix</keyword>
<evidence type="ECO:0000313" key="3">
    <source>
        <dbReference type="EMBL" id="QIV82303.1"/>
    </source>
</evidence>
<name>A0A6H0S475_9MYCO</name>
<dbReference type="RefSeq" id="WP_168142821.1">
    <property type="nucleotide sequence ID" value="NZ_CP038799.1"/>
</dbReference>
<reference evidence="3 4" key="1">
    <citation type="submission" date="2019-04" db="EMBL/GenBank/DDBJ databases">
        <title>Draft, Whole-Genome Sequence of the Anthracene-degrading Mycobacterium frederiksbergense LB501T, Isolated from a Polycyclic Aromatic Hydrocarbon (PAH)-Contaminated Soil.</title>
        <authorList>
            <person name="Augelletti F."/>
        </authorList>
    </citation>
    <scope>NUCLEOTIDE SEQUENCE [LARGE SCALE GENOMIC DNA]</scope>
    <source>
        <strain evidence="3 4">LB 501T</strain>
    </source>
</reference>
<evidence type="ECO:0000313" key="4">
    <source>
        <dbReference type="Proteomes" id="UP000501849"/>
    </source>
</evidence>
<dbReference type="AlphaFoldDB" id="A0A6H0S475"/>
<accession>A0A6H0S475</accession>
<feature type="compositionally biased region" description="Low complexity" evidence="1">
    <location>
        <begin position="1"/>
        <end position="21"/>
    </location>
</feature>
<dbReference type="KEGG" id="mfre:EXE63_16490"/>
<dbReference type="Proteomes" id="UP000501849">
    <property type="component" value="Chromosome"/>
</dbReference>
<feature type="region of interest" description="Disordered" evidence="1">
    <location>
        <begin position="177"/>
        <end position="212"/>
    </location>
</feature>
<evidence type="ECO:0000256" key="1">
    <source>
        <dbReference type="SAM" id="MobiDB-lite"/>
    </source>
</evidence>
<feature type="compositionally biased region" description="Acidic residues" evidence="1">
    <location>
        <begin position="65"/>
        <end position="82"/>
    </location>
</feature>
<evidence type="ECO:0000256" key="2">
    <source>
        <dbReference type="SAM" id="Phobius"/>
    </source>
</evidence>
<organism evidence="3 4">
    <name type="scientific">Mycolicibacterium frederiksbergense</name>
    <dbReference type="NCBI Taxonomy" id="117567"/>
    <lineage>
        <taxon>Bacteria</taxon>
        <taxon>Bacillati</taxon>
        <taxon>Actinomycetota</taxon>
        <taxon>Actinomycetes</taxon>
        <taxon>Mycobacteriales</taxon>
        <taxon>Mycobacteriaceae</taxon>
        <taxon>Mycolicibacterium</taxon>
    </lineage>
</organism>
<feature type="compositionally biased region" description="Pro residues" evidence="1">
    <location>
        <begin position="116"/>
        <end position="132"/>
    </location>
</feature>
<feature type="transmembrane region" description="Helical" evidence="2">
    <location>
        <begin position="236"/>
        <end position="259"/>
    </location>
</feature>
<proteinExistence type="predicted"/>
<keyword evidence="2" id="KW-0472">Membrane</keyword>
<protein>
    <submittedName>
        <fullName evidence="3">Uncharacterized protein</fullName>
    </submittedName>
</protein>
<keyword evidence="2" id="KW-0812">Transmembrane</keyword>
<gene>
    <name evidence="3" type="ORF">EXE63_16490</name>
</gene>
<feature type="region of interest" description="Disordered" evidence="1">
    <location>
        <begin position="1"/>
        <end position="143"/>
    </location>
</feature>
<dbReference type="EMBL" id="CP038799">
    <property type="protein sequence ID" value="QIV82303.1"/>
    <property type="molecule type" value="Genomic_DNA"/>
</dbReference>
<keyword evidence="4" id="KW-1185">Reference proteome</keyword>
<sequence length="278" mass="27480">MTRAGPGSPGPRSAAPPRGTADLPARSADAVESDSSKLPEAAAEAGETPPGVAPGEHDVSVPAAEGDDTGDAKADDEEDDECGWGWWPLPPDSDPSAPNGGDGYGGGAPSTAQPPAGRPGAPPGLEIPPPRELLPESPVLPVVPDPQEPLPGLVAPAAMPVLSMPVIVLPPPLPGLGGGGGAGPRAQAPGSPARPPAPSRVTPAERPAAPRNDTVVPASYRAGYGEYLRTAGMPQVIAVAVPGATAIMLLTGLGGLIGYRQARAGLAIRASGSARFSS</sequence>